<evidence type="ECO:0000313" key="3">
    <source>
        <dbReference type="Proteomes" id="UP000693972"/>
    </source>
</evidence>
<dbReference type="EMBL" id="CP078073">
    <property type="protein sequence ID" value="QXL86580.1"/>
    <property type="molecule type" value="Genomic_DNA"/>
</dbReference>
<accession>A0A975TS97</accession>
<feature type="region of interest" description="Disordered" evidence="1">
    <location>
        <begin position="26"/>
        <end position="68"/>
    </location>
</feature>
<evidence type="ECO:0000256" key="1">
    <source>
        <dbReference type="SAM" id="MobiDB-lite"/>
    </source>
</evidence>
<protein>
    <recommendedName>
        <fullName evidence="4">Calcium-binding protein</fullName>
    </recommendedName>
</protein>
<evidence type="ECO:0008006" key="4">
    <source>
        <dbReference type="Google" id="ProtNLM"/>
    </source>
</evidence>
<name>A0A975TS97_9RHOB</name>
<sequence>MANITGTPGNDLLTGAGSSDSISVLGGGHTIVGQNGNDTISGGAGSDDITLRPGANTASGGGNDKIDDLEQRFHDVDLAF</sequence>
<organism evidence="2">
    <name type="scientific">Gymnodinialimonas phycosphaerae</name>
    <dbReference type="NCBI Taxonomy" id="2841589"/>
    <lineage>
        <taxon>Bacteria</taxon>
        <taxon>Pseudomonadati</taxon>
        <taxon>Pseudomonadota</taxon>
        <taxon>Alphaproteobacteria</taxon>
        <taxon>Rhodobacterales</taxon>
        <taxon>Paracoccaceae</taxon>
        <taxon>Gymnodinialimonas</taxon>
    </lineage>
</organism>
<evidence type="ECO:0000313" key="2">
    <source>
        <dbReference type="EMBL" id="QXL86580.1"/>
    </source>
</evidence>
<keyword evidence="3" id="KW-1185">Reference proteome</keyword>
<dbReference type="InterPro" id="IPR001343">
    <property type="entry name" value="Hemolysn_Ca-bd"/>
</dbReference>
<dbReference type="RefSeq" id="WP_257893525.1">
    <property type="nucleotide sequence ID" value="NZ_JAIMBW010000001.1"/>
</dbReference>
<dbReference type="GO" id="GO:0005509">
    <property type="term" value="F:calcium ion binding"/>
    <property type="evidence" value="ECO:0007669"/>
    <property type="project" value="InterPro"/>
</dbReference>
<dbReference type="AlphaFoldDB" id="A0A975TS97"/>
<reference evidence="2 3" key="1">
    <citation type="submission" date="2021-07" db="EMBL/GenBank/DDBJ databases">
        <title>Karlodiniumbacter phycospheric gen. nov., sp. nov., a phycosphere bacterium isolated from karlodinium veneficum.</title>
        <authorList>
            <person name="Peng Y."/>
            <person name="Jiang L."/>
            <person name="Lee J."/>
        </authorList>
    </citation>
    <scope>NUCLEOTIDE SEQUENCE</scope>
    <source>
        <strain evidence="2 3">N5</strain>
    </source>
</reference>
<dbReference type="Pfam" id="PF00353">
    <property type="entry name" value="HemolysinCabind"/>
    <property type="match status" value="2"/>
</dbReference>
<dbReference type="InterPro" id="IPR011049">
    <property type="entry name" value="Serralysin-like_metalloprot_C"/>
</dbReference>
<dbReference type="Proteomes" id="UP000693972">
    <property type="component" value="Unassembled WGS sequence"/>
</dbReference>
<gene>
    <name evidence="2" type="ORF">KUL25_14050</name>
</gene>
<dbReference type="SUPFAM" id="SSF51120">
    <property type="entry name" value="beta-Roll"/>
    <property type="match status" value="1"/>
</dbReference>
<dbReference type="Gene3D" id="2.150.10.10">
    <property type="entry name" value="Serralysin-like metalloprotease, C-terminal"/>
    <property type="match status" value="1"/>
</dbReference>
<proteinExistence type="predicted"/>
<dbReference type="PRINTS" id="PR00313">
    <property type="entry name" value="CABNDNGRPT"/>
</dbReference>
<dbReference type="EMBL" id="JAIMBW010000001">
    <property type="protein sequence ID" value="MBY4893886.1"/>
    <property type="molecule type" value="Genomic_DNA"/>
</dbReference>